<feature type="compositionally biased region" description="Low complexity" evidence="2">
    <location>
        <begin position="138"/>
        <end position="155"/>
    </location>
</feature>
<gene>
    <name evidence="4" type="ORF">OS493_023223</name>
</gene>
<dbReference type="Pfam" id="PF03781">
    <property type="entry name" value="FGE-sulfatase"/>
    <property type="match status" value="2"/>
</dbReference>
<dbReference type="SUPFAM" id="SSF56436">
    <property type="entry name" value="C-type lectin-like"/>
    <property type="match status" value="2"/>
</dbReference>
<dbReference type="GO" id="GO:0120147">
    <property type="term" value="F:formylglycine-generating oxidase activity"/>
    <property type="evidence" value="ECO:0007669"/>
    <property type="project" value="TreeGrafter"/>
</dbReference>
<comment type="caution">
    <text evidence="4">The sequence shown here is derived from an EMBL/GenBank/DDBJ whole genome shotgun (WGS) entry which is preliminary data.</text>
</comment>
<reference evidence="4" key="1">
    <citation type="submission" date="2023-01" db="EMBL/GenBank/DDBJ databases">
        <title>Genome assembly of the deep-sea coral Lophelia pertusa.</title>
        <authorList>
            <person name="Herrera S."/>
            <person name="Cordes E."/>
        </authorList>
    </citation>
    <scope>NUCLEOTIDE SEQUENCE</scope>
    <source>
        <strain evidence="4">USNM1676648</strain>
        <tissue evidence="4">Polyp</tissue>
    </source>
</reference>
<evidence type="ECO:0000259" key="3">
    <source>
        <dbReference type="Pfam" id="PF03781"/>
    </source>
</evidence>
<dbReference type="InterPro" id="IPR029063">
    <property type="entry name" value="SAM-dependent_MTases_sf"/>
</dbReference>
<feature type="domain" description="Sulfatase-modifying factor enzyme-like" evidence="3">
    <location>
        <begin position="189"/>
        <end position="364"/>
    </location>
</feature>
<dbReference type="Gene3D" id="3.40.50.150">
    <property type="entry name" value="Vaccinia Virus protein VP39"/>
    <property type="match status" value="1"/>
</dbReference>
<dbReference type="Proteomes" id="UP001163046">
    <property type="component" value="Unassembled WGS sequence"/>
</dbReference>
<dbReference type="AlphaFoldDB" id="A0A9W9YM22"/>
<dbReference type="InterPro" id="IPR005532">
    <property type="entry name" value="SUMF_dom"/>
</dbReference>
<dbReference type="SUPFAM" id="SSF53335">
    <property type="entry name" value="S-adenosyl-L-methionine-dependent methyltransferases"/>
    <property type="match status" value="1"/>
</dbReference>
<sequence length="627" mass="71059">MHMEGWTCYNRSSGVVQSTDSNNGEGCEHGETRNFPSYGWDNEYGKWNVNVPAFRASKYLITNREYLEFVDDGGYENCKYWTKDGWQWKQFRKLHHPCFWVCGNGCKSGSGADLATYSHCNLATDVNHNMNGHQNGESNGILNGNHHNGLSNGVGELNDNHHNGLSNGVGELNGNHHDNGLSNGVIMNGHSKVKECPYKYRTMFDVMDMPMDWPAEINYHEAKAFCAWKGSDYRLPTEAEHHVMRGPQKCPSEGTTCDIIYQDKIEANINMAYGSSTPVNLFPPSETGFCDVFGNVWEWAEDHFNGFGEFKSHLLYDDFSAPCFDGRHNMIMGGSWVSTGDEASRFARFAFRRHFFQHLGFRVAQSVMDSPPVRFVETPVFVLGVGVEDNPPCLPGVDESKAYFSTTNPQYLDDAEDFLHSEVLSHYGDLLGVESNAYDCKQLAQMCKEAIQQFDCPVKKALDVMCSMGRFSYELSNYLEEVIAIDHSGRLLDAALKLQQGKSLEIKCAKELLISIPLNEIEANFDRVQFQQFTWLPNEIGVYDVIVMPCLHRLANPKAWLNRLWEIINPRGLVFIKTNVDWDLQSLRAVLGNKFTLLEQCTVSGKREGLRKSDMCHSSVTIWRIQH</sequence>
<comment type="similarity">
    <text evidence="1">Belongs to the sulfatase-modifying factor family.</text>
</comment>
<evidence type="ECO:0000313" key="5">
    <source>
        <dbReference type="Proteomes" id="UP001163046"/>
    </source>
</evidence>
<protein>
    <recommendedName>
        <fullName evidence="3">Sulfatase-modifying factor enzyme-like domain-containing protein</fullName>
    </recommendedName>
</protein>
<dbReference type="OrthoDB" id="659at2759"/>
<dbReference type="InterPro" id="IPR042095">
    <property type="entry name" value="SUMF_sf"/>
</dbReference>
<keyword evidence="5" id="KW-1185">Reference proteome</keyword>
<dbReference type="PANTHER" id="PTHR23150:SF26">
    <property type="entry name" value="GENERIC METHYLTRANSFERASE"/>
    <property type="match status" value="1"/>
</dbReference>
<dbReference type="FunFam" id="3.90.1580.10:FF:000008">
    <property type="entry name" value="Predicted protein"/>
    <property type="match status" value="1"/>
</dbReference>
<accession>A0A9W9YM22</accession>
<evidence type="ECO:0000256" key="2">
    <source>
        <dbReference type="SAM" id="MobiDB-lite"/>
    </source>
</evidence>
<dbReference type="InterPro" id="IPR016187">
    <property type="entry name" value="CTDL_fold"/>
</dbReference>
<dbReference type="Gene3D" id="3.90.1580.10">
    <property type="entry name" value="paralog of FGE (formylglycine-generating enzyme)"/>
    <property type="match status" value="1"/>
</dbReference>
<evidence type="ECO:0000256" key="1">
    <source>
        <dbReference type="ARBA" id="ARBA00005310"/>
    </source>
</evidence>
<feature type="domain" description="Sulfatase-modifying factor enzyme-like" evidence="3">
    <location>
        <begin position="35"/>
        <end position="97"/>
    </location>
</feature>
<feature type="region of interest" description="Disordered" evidence="2">
    <location>
        <begin position="134"/>
        <end position="176"/>
    </location>
</feature>
<dbReference type="InterPro" id="IPR051043">
    <property type="entry name" value="Sulfatase_Mod_Factor_Kinase"/>
</dbReference>
<evidence type="ECO:0000313" key="4">
    <source>
        <dbReference type="EMBL" id="KAJ7357749.1"/>
    </source>
</evidence>
<name>A0A9W9YM22_9CNID</name>
<organism evidence="4 5">
    <name type="scientific">Desmophyllum pertusum</name>
    <dbReference type="NCBI Taxonomy" id="174260"/>
    <lineage>
        <taxon>Eukaryota</taxon>
        <taxon>Metazoa</taxon>
        <taxon>Cnidaria</taxon>
        <taxon>Anthozoa</taxon>
        <taxon>Hexacorallia</taxon>
        <taxon>Scleractinia</taxon>
        <taxon>Caryophylliina</taxon>
        <taxon>Caryophylliidae</taxon>
        <taxon>Desmophyllum</taxon>
    </lineage>
</organism>
<dbReference type="PANTHER" id="PTHR23150">
    <property type="entry name" value="SULFATASE MODIFYING FACTOR 1, 2"/>
    <property type="match status" value="1"/>
</dbReference>
<proteinExistence type="inferred from homology"/>
<dbReference type="EMBL" id="MU827318">
    <property type="protein sequence ID" value="KAJ7357749.1"/>
    <property type="molecule type" value="Genomic_DNA"/>
</dbReference>